<accession>A0A1I8JLM1</accession>
<sequence length="93" mass="10831">MLRIREEEIHIDTKSKVSINELQLTNRCQSFNASLWLSEEFNQPGECEAIWNCRGENQNADPLNRSAYSHHHRLFIHAAADLLKSITKKQKNI</sequence>
<protein>
    <submittedName>
        <fullName evidence="2">Uncharacterized protein</fullName>
    </submittedName>
</protein>
<dbReference type="Proteomes" id="UP000095280">
    <property type="component" value="Unplaced"/>
</dbReference>
<evidence type="ECO:0000313" key="1">
    <source>
        <dbReference type="Proteomes" id="UP000095280"/>
    </source>
</evidence>
<keyword evidence="1" id="KW-1185">Reference proteome</keyword>
<dbReference type="WBParaSite" id="snap_masked-unitig_20441-processed-gene-0.0-mRNA-1">
    <property type="protein sequence ID" value="snap_masked-unitig_20441-processed-gene-0.0-mRNA-1"/>
    <property type="gene ID" value="snap_masked-unitig_20441-processed-gene-0.0"/>
</dbReference>
<evidence type="ECO:0000313" key="2">
    <source>
        <dbReference type="WBParaSite" id="snap_masked-unitig_20441-processed-gene-0.0-mRNA-1"/>
    </source>
</evidence>
<organism evidence="1 2">
    <name type="scientific">Macrostomum lignano</name>
    <dbReference type="NCBI Taxonomy" id="282301"/>
    <lineage>
        <taxon>Eukaryota</taxon>
        <taxon>Metazoa</taxon>
        <taxon>Spiralia</taxon>
        <taxon>Lophotrochozoa</taxon>
        <taxon>Platyhelminthes</taxon>
        <taxon>Rhabditophora</taxon>
        <taxon>Macrostomorpha</taxon>
        <taxon>Macrostomida</taxon>
        <taxon>Macrostomidae</taxon>
        <taxon>Macrostomum</taxon>
    </lineage>
</organism>
<name>A0A1I8JLM1_9PLAT</name>
<reference evidence="2" key="1">
    <citation type="submission" date="2016-11" db="UniProtKB">
        <authorList>
            <consortium name="WormBaseParasite"/>
        </authorList>
    </citation>
    <scope>IDENTIFICATION</scope>
</reference>
<proteinExistence type="predicted"/>
<dbReference type="AlphaFoldDB" id="A0A1I8JLM1"/>